<gene>
    <name evidence="2" type="ORF">PG2T_10860</name>
</gene>
<evidence type="ECO:0000313" key="3">
    <source>
        <dbReference type="Proteomes" id="UP000092952"/>
    </source>
</evidence>
<feature type="domain" description="YrdC-like" evidence="1">
    <location>
        <begin position="13"/>
        <end position="198"/>
    </location>
</feature>
<sequence>MQRFHLHPENPQPRLLGKAAEAVAGGALLACPTDCSYVLLCDLTDKAAMQRIRALRRLDEDHPFTLLCRDLKQVSVYATLGTTEHRLLRAAAPGPYTFLLAATREVPKRLQDKRRTVGVRISSHPVPQGLLALRDEPLLCSTLQLPGDEFPLTDPDDIEDRLGKQVDLLLDAGPGDYQVSTVVAFEDGVARVVRPGKGDLARFGG</sequence>
<dbReference type="NCBIfam" id="TIGR00057">
    <property type="entry name" value="L-threonylcarbamoyladenylate synthase"/>
    <property type="match status" value="1"/>
</dbReference>
<dbReference type="GO" id="GO:0003725">
    <property type="term" value="F:double-stranded RNA binding"/>
    <property type="evidence" value="ECO:0007669"/>
    <property type="project" value="InterPro"/>
</dbReference>
<dbReference type="AlphaFoldDB" id="A0A1B1YV72"/>
<dbReference type="InterPro" id="IPR017945">
    <property type="entry name" value="DHBP_synth_RibB-like_a/b_dom"/>
</dbReference>
<dbReference type="InParanoid" id="A0A1B1YV72"/>
<dbReference type="PANTHER" id="PTHR42828">
    <property type="entry name" value="DHBP SYNTHASE RIBB-LIKE ALPHA/BETA DOMAIN-CONTAINING PROTEIN"/>
    <property type="match status" value="1"/>
</dbReference>
<dbReference type="EMBL" id="CP014671">
    <property type="protein sequence ID" value="ANX04617.1"/>
    <property type="molecule type" value="Genomic_DNA"/>
</dbReference>
<dbReference type="PROSITE" id="PS51163">
    <property type="entry name" value="YRDC"/>
    <property type="match status" value="1"/>
</dbReference>
<organism evidence="2 3">
    <name type="scientific">Immundisolibacter cernigliae</name>
    <dbReference type="NCBI Taxonomy" id="1810504"/>
    <lineage>
        <taxon>Bacteria</taxon>
        <taxon>Pseudomonadati</taxon>
        <taxon>Pseudomonadota</taxon>
        <taxon>Gammaproteobacteria</taxon>
        <taxon>Immundisolibacterales</taxon>
        <taxon>Immundisolibacteraceae</taxon>
        <taxon>Immundisolibacter</taxon>
    </lineage>
</organism>
<dbReference type="OrthoDB" id="9781656at2"/>
<dbReference type="STRING" id="1810504.PG2T_10860"/>
<reference evidence="3" key="1">
    <citation type="submission" date="2016-03" db="EMBL/GenBank/DDBJ databases">
        <title>Complete genome sequence of Solimmundus cernigliae, representing a novel lineage of polycyclic aromatic hydrocarbon degraders within the Gammaproteobacteria.</title>
        <authorList>
            <person name="Singleton D.R."/>
            <person name="Dickey A.N."/>
            <person name="Scholl E.H."/>
            <person name="Wright F.A."/>
            <person name="Aitken M.D."/>
        </authorList>
    </citation>
    <scope>NUCLEOTIDE SEQUENCE [LARGE SCALE GENOMIC DNA]</scope>
    <source>
        <strain evidence="3">TR3.2</strain>
    </source>
</reference>
<name>A0A1B1YV72_9GAMM</name>
<evidence type="ECO:0000313" key="2">
    <source>
        <dbReference type="EMBL" id="ANX04617.1"/>
    </source>
</evidence>
<dbReference type="InterPro" id="IPR052532">
    <property type="entry name" value="SUA5_domain"/>
</dbReference>
<dbReference type="InterPro" id="IPR006070">
    <property type="entry name" value="Sua5-like_dom"/>
</dbReference>
<dbReference type="SUPFAM" id="SSF55821">
    <property type="entry name" value="YrdC/RibB"/>
    <property type="match status" value="1"/>
</dbReference>
<accession>A0A1B1YV72</accession>
<dbReference type="RefSeq" id="WP_068805190.1">
    <property type="nucleotide sequence ID" value="NZ_CP014671.1"/>
</dbReference>
<dbReference type="FunCoup" id="A0A1B1YV72">
    <property type="interactions" value="471"/>
</dbReference>
<protein>
    <submittedName>
        <fullName evidence="2">Threonylcarbamoyl-AMP synthase</fullName>
    </submittedName>
</protein>
<evidence type="ECO:0000259" key="1">
    <source>
        <dbReference type="PROSITE" id="PS51163"/>
    </source>
</evidence>
<dbReference type="KEGG" id="gbi:PG2T_10860"/>
<keyword evidence="3" id="KW-1185">Reference proteome</keyword>
<dbReference type="Proteomes" id="UP000092952">
    <property type="component" value="Chromosome"/>
</dbReference>
<dbReference type="Gene3D" id="3.90.870.10">
    <property type="entry name" value="DHBP synthase"/>
    <property type="match status" value="1"/>
</dbReference>
<dbReference type="Pfam" id="PF01300">
    <property type="entry name" value="Sua5_yciO_yrdC"/>
    <property type="match status" value="1"/>
</dbReference>
<proteinExistence type="predicted"/>
<dbReference type="PANTHER" id="PTHR42828:SF3">
    <property type="entry name" value="THREONYLCARBAMOYL-AMP SYNTHASE"/>
    <property type="match status" value="1"/>
</dbReference>